<evidence type="ECO:0000313" key="1">
    <source>
        <dbReference type="EMBL" id="NHO55189.1"/>
    </source>
</evidence>
<dbReference type="Proteomes" id="UP000597459">
    <property type="component" value="Unassembled WGS sequence"/>
</dbReference>
<protein>
    <submittedName>
        <fullName evidence="1">Uncharacterized protein</fullName>
    </submittedName>
</protein>
<accession>A0A967BA80</accession>
<organism evidence="1 2">
    <name type="scientific">Acetobacter estunensis</name>
    <dbReference type="NCBI Taxonomy" id="104097"/>
    <lineage>
        <taxon>Bacteria</taxon>
        <taxon>Pseudomonadati</taxon>
        <taxon>Pseudomonadota</taxon>
        <taxon>Alphaproteobacteria</taxon>
        <taxon>Acetobacterales</taxon>
        <taxon>Acetobacteraceae</taxon>
        <taxon>Acetobacter</taxon>
    </lineage>
</organism>
<keyword evidence="2" id="KW-1185">Reference proteome</keyword>
<name>A0A967BA80_9PROT</name>
<comment type="caution">
    <text evidence="1">The sequence shown here is derived from an EMBL/GenBank/DDBJ whole genome shotgun (WGS) entry which is preliminary data.</text>
</comment>
<dbReference type="EMBL" id="WOTH01000053">
    <property type="protein sequence ID" value="NHO55189.1"/>
    <property type="molecule type" value="Genomic_DNA"/>
</dbReference>
<evidence type="ECO:0000313" key="2">
    <source>
        <dbReference type="Proteomes" id="UP000597459"/>
    </source>
</evidence>
<sequence length="202" mass="22603">MPRFTLTALPVYRLVLPHGSILKSAGDTELDRPTVIVADDVAEVARKVQEYGETVTRQAPRCSFGIVIGCERGVSKPTGFETARRHHQLNLERWTHVIHPEPRGHDGEPGVRMWGSGETPFQIDGQTPFWWPAQSDEFVTPAQGHLGFYGWLRAANAAVQRKTHGTRMLLNFARAGTLRVGYDGHEHPYDVVEAFQLHTETA</sequence>
<dbReference type="AlphaFoldDB" id="A0A967BA80"/>
<reference evidence="1" key="1">
    <citation type="submission" date="2019-11" db="EMBL/GenBank/DDBJ databases">
        <title>Description of new Acetobacter species.</title>
        <authorList>
            <person name="Cleenwerck I."/>
            <person name="Sombolestani A.S."/>
        </authorList>
    </citation>
    <scope>NUCLEOTIDE SEQUENCE</scope>
    <source>
        <strain evidence="1">LMG 1626</strain>
    </source>
</reference>
<gene>
    <name evidence="1" type="ORF">GOB87_14780</name>
</gene>
<dbReference type="RefSeq" id="WP_166318559.1">
    <property type="nucleotide sequence ID" value="NZ_WOTH01000053.1"/>
</dbReference>
<proteinExistence type="predicted"/>